<evidence type="ECO:0000313" key="9">
    <source>
        <dbReference type="EMBL" id="SEK56079.1"/>
    </source>
</evidence>
<dbReference type="EC" id="4.1.1.23" evidence="7"/>
<evidence type="ECO:0000256" key="1">
    <source>
        <dbReference type="ARBA" id="ARBA00004861"/>
    </source>
</evidence>
<dbReference type="CDD" id="cd04725">
    <property type="entry name" value="OMP_decarboxylase_like"/>
    <property type="match status" value="1"/>
</dbReference>
<dbReference type="AlphaFoldDB" id="A0A1H7I0P2"/>
<dbReference type="PANTHER" id="PTHR43375:SF1">
    <property type="entry name" value="OROTIDINE 5'-PHOSPHATE DECARBOXYLASE"/>
    <property type="match status" value="1"/>
</dbReference>
<dbReference type="Proteomes" id="UP000198916">
    <property type="component" value="Unassembled WGS sequence"/>
</dbReference>
<dbReference type="InterPro" id="IPR001754">
    <property type="entry name" value="OMPdeCOase_dom"/>
</dbReference>
<evidence type="ECO:0000259" key="8">
    <source>
        <dbReference type="SMART" id="SM00934"/>
    </source>
</evidence>
<keyword evidence="5" id="KW-0456">Lyase</keyword>
<gene>
    <name evidence="9" type="ORF">SAMN05421740_10282</name>
</gene>
<dbReference type="GO" id="GO:0044205">
    <property type="term" value="P:'de novo' UMP biosynthetic process"/>
    <property type="evidence" value="ECO:0007669"/>
    <property type="project" value="UniProtKB-UniPathway"/>
</dbReference>
<evidence type="ECO:0000256" key="6">
    <source>
        <dbReference type="ARBA" id="ARBA00049157"/>
    </source>
</evidence>
<keyword evidence="4" id="KW-0665">Pyrimidine biosynthesis</keyword>
<dbReference type="EMBL" id="FNZR01000002">
    <property type="protein sequence ID" value="SEK56079.1"/>
    <property type="molecule type" value="Genomic_DNA"/>
</dbReference>
<reference evidence="10" key="1">
    <citation type="submission" date="2016-10" db="EMBL/GenBank/DDBJ databases">
        <authorList>
            <person name="Varghese N."/>
            <person name="Submissions S."/>
        </authorList>
    </citation>
    <scope>NUCLEOTIDE SEQUENCE [LARGE SCALE GENOMIC DNA]</scope>
    <source>
        <strain evidence="10">Jip14</strain>
    </source>
</reference>
<dbReference type="GO" id="GO:0004590">
    <property type="term" value="F:orotidine-5'-phosphate decarboxylase activity"/>
    <property type="evidence" value="ECO:0007669"/>
    <property type="project" value="UniProtKB-UniRule"/>
</dbReference>
<evidence type="ECO:0000256" key="5">
    <source>
        <dbReference type="ARBA" id="ARBA00023239"/>
    </source>
</evidence>
<evidence type="ECO:0000313" key="10">
    <source>
        <dbReference type="Proteomes" id="UP000198916"/>
    </source>
</evidence>
<comment type="similarity">
    <text evidence="2">Belongs to the OMP decarboxylase family. Type 2 subfamily.</text>
</comment>
<name>A0A1H7I0P2_9SPHI</name>
<dbReference type="RefSeq" id="WP_090603133.1">
    <property type="nucleotide sequence ID" value="NZ_FNZR01000002.1"/>
</dbReference>
<dbReference type="OrthoDB" id="9808470at2"/>
<keyword evidence="3" id="KW-0210">Decarboxylase</keyword>
<dbReference type="Pfam" id="PF00215">
    <property type="entry name" value="OMPdecase"/>
    <property type="match status" value="1"/>
</dbReference>
<dbReference type="InterPro" id="IPR011995">
    <property type="entry name" value="OMPdecase_type-2"/>
</dbReference>
<dbReference type="SUPFAM" id="SSF51366">
    <property type="entry name" value="Ribulose-phoshate binding barrel"/>
    <property type="match status" value="1"/>
</dbReference>
<keyword evidence="10" id="KW-1185">Reference proteome</keyword>
<sequence length="277" mass="30198">MTRSELIQQIKAKRSFLCIGLDTDIDQLPPHLLDSEDPVFEFNRQIIAATADLCVAYKPNVAFYESRGIAGWKSLQKTWEALPKDCLRIADAKRGDIGNTAKRYAQAFFDQETSGLGFDAITIAPYMGHDSVQPFLEFEGKWGIVLALTSNAGGLDFQTIPNGDGVQLFEQIIQKTNTWGSIGNLMYVVGATRGEAFATIRKHAPDHFLLVPGVGAQGGSLSDVCKYGMNADCGLLVNATRSIIYASKGKDFAEKARQEALALQQEMEGELLASGIL</sequence>
<dbReference type="NCBIfam" id="TIGR02127">
    <property type="entry name" value="pyrF_sub2"/>
    <property type="match status" value="1"/>
</dbReference>
<protein>
    <recommendedName>
        <fullName evidence="7">Orotidine-5'-phosphate decarboxylase</fullName>
        <ecNumber evidence="7">4.1.1.23</ecNumber>
    </recommendedName>
</protein>
<evidence type="ECO:0000256" key="4">
    <source>
        <dbReference type="ARBA" id="ARBA00022975"/>
    </source>
</evidence>
<dbReference type="UniPathway" id="UPA00070">
    <property type="reaction ID" value="UER00120"/>
</dbReference>
<accession>A0A1H7I0P2</accession>
<dbReference type="PANTHER" id="PTHR43375">
    <property type="entry name" value="OROTIDINE 5'-PHOSPHATE DECARBOXYLASE"/>
    <property type="match status" value="1"/>
</dbReference>
<comment type="catalytic activity">
    <reaction evidence="6">
        <text>orotidine 5'-phosphate + H(+) = UMP + CO2</text>
        <dbReference type="Rhea" id="RHEA:11596"/>
        <dbReference type="ChEBI" id="CHEBI:15378"/>
        <dbReference type="ChEBI" id="CHEBI:16526"/>
        <dbReference type="ChEBI" id="CHEBI:57538"/>
        <dbReference type="ChEBI" id="CHEBI:57865"/>
        <dbReference type="EC" id="4.1.1.23"/>
    </reaction>
</comment>
<dbReference type="Gene3D" id="3.20.20.70">
    <property type="entry name" value="Aldolase class I"/>
    <property type="match status" value="1"/>
</dbReference>
<evidence type="ECO:0000256" key="7">
    <source>
        <dbReference type="NCBIfam" id="TIGR02127"/>
    </source>
</evidence>
<organism evidence="9 10">
    <name type="scientific">Parapedobacter koreensis</name>
    <dbReference type="NCBI Taxonomy" id="332977"/>
    <lineage>
        <taxon>Bacteria</taxon>
        <taxon>Pseudomonadati</taxon>
        <taxon>Bacteroidota</taxon>
        <taxon>Sphingobacteriia</taxon>
        <taxon>Sphingobacteriales</taxon>
        <taxon>Sphingobacteriaceae</taxon>
        <taxon>Parapedobacter</taxon>
    </lineage>
</organism>
<comment type="pathway">
    <text evidence="1">Pyrimidine metabolism; UMP biosynthesis via de novo pathway; UMP from orotate: step 2/2.</text>
</comment>
<evidence type="ECO:0000256" key="2">
    <source>
        <dbReference type="ARBA" id="ARBA00008847"/>
    </source>
</evidence>
<feature type="domain" description="Orotidine 5'-phosphate decarboxylase" evidence="8">
    <location>
        <begin position="16"/>
        <end position="256"/>
    </location>
</feature>
<dbReference type="GO" id="GO:0006207">
    <property type="term" value="P:'de novo' pyrimidine nucleobase biosynthetic process"/>
    <property type="evidence" value="ECO:0007669"/>
    <property type="project" value="InterPro"/>
</dbReference>
<dbReference type="STRING" id="332977.SAMN05421740_10282"/>
<dbReference type="SMART" id="SM00934">
    <property type="entry name" value="OMPdecase"/>
    <property type="match status" value="1"/>
</dbReference>
<dbReference type="InterPro" id="IPR011060">
    <property type="entry name" value="RibuloseP-bd_barrel"/>
</dbReference>
<evidence type="ECO:0000256" key="3">
    <source>
        <dbReference type="ARBA" id="ARBA00022793"/>
    </source>
</evidence>
<proteinExistence type="inferred from homology"/>
<dbReference type="InterPro" id="IPR013785">
    <property type="entry name" value="Aldolase_TIM"/>
</dbReference>